<evidence type="ECO:0000256" key="1">
    <source>
        <dbReference type="SAM" id="Phobius"/>
    </source>
</evidence>
<evidence type="ECO:0000313" key="2">
    <source>
        <dbReference type="EMBL" id="KAK8729476.1"/>
    </source>
</evidence>
<protein>
    <recommendedName>
        <fullName evidence="4">Crystaline entomocidal protoxin</fullName>
    </recommendedName>
</protein>
<dbReference type="GO" id="GO:0090729">
    <property type="term" value="F:toxin activity"/>
    <property type="evidence" value="ECO:0007669"/>
    <property type="project" value="InterPro"/>
</dbReference>
<dbReference type="EMBL" id="JARKIK010000067">
    <property type="protein sequence ID" value="KAK8729476.1"/>
    <property type="molecule type" value="Genomic_DNA"/>
</dbReference>
<evidence type="ECO:0000313" key="3">
    <source>
        <dbReference type="Proteomes" id="UP001445076"/>
    </source>
</evidence>
<keyword evidence="1" id="KW-1133">Transmembrane helix</keyword>
<keyword evidence="1" id="KW-0812">Transmembrane</keyword>
<sequence>STVTRHTPTQHSQTQATSLFLSYHQVQEEMKGVWALAVAVAFLLLITYINPSTAYVTAFPDEPDIDGTLITVGFAVAKFLAGLVPYPTVSALLLAIINAWEPKPEDNYWEHVRDNVAQVCGDFINEHNMNQVEVYKQDLVSLLNKYSRAETVSDGSYPDKNTLADSITTSIITNRYLVEASEMPWSMIIDFADIAGIHILILKDAADSYTEVGGEVSRWWVDLSRQLQHYIDYGIWLQKETMRWRNTQIECYFDEADGSCLAFQWTSLTCYDLYKITDTVRDYTETCKQLHADNNEDGSCASFCDLYQTQVDRDAALWLNANLDTLVDDWAFLKLKADALATQASRYYNPLTKDA</sequence>
<accession>A0AAW0WC35</accession>
<dbReference type="Gene3D" id="1.20.190.10">
    <property type="entry name" value="Pesticidal crystal protein, N-terminal domain"/>
    <property type="match status" value="1"/>
</dbReference>
<feature type="transmembrane region" description="Helical" evidence="1">
    <location>
        <begin position="69"/>
        <end position="97"/>
    </location>
</feature>
<comment type="caution">
    <text evidence="2">The sequence shown here is derived from an EMBL/GenBank/DDBJ whole genome shotgun (WGS) entry which is preliminary data.</text>
</comment>
<dbReference type="InterPro" id="IPR036716">
    <property type="entry name" value="Pest_crys_N_sf"/>
</dbReference>
<name>A0AAW0WC35_CHEQU</name>
<dbReference type="SUPFAM" id="SSF56849">
    <property type="entry name" value="delta-Endotoxin (insectocide), N-terminal domain"/>
    <property type="match status" value="1"/>
</dbReference>
<dbReference type="AlphaFoldDB" id="A0AAW0WC35"/>
<evidence type="ECO:0008006" key="4">
    <source>
        <dbReference type="Google" id="ProtNLM"/>
    </source>
</evidence>
<feature type="non-terminal residue" evidence="2">
    <location>
        <position position="1"/>
    </location>
</feature>
<feature type="transmembrane region" description="Helical" evidence="1">
    <location>
        <begin position="32"/>
        <end position="49"/>
    </location>
</feature>
<keyword evidence="3" id="KW-1185">Reference proteome</keyword>
<organism evidence="2 3">
    <name type="scientific">Cherax quadricarinatus</name>
    <name type="common">Australian red claw crayfish</name>
    <dbReference type="NCBI Taxonomy" id="27406"/>
    <lineage>
        <taxon>Eukaryota</taxon>
        <taxon>Metazoa</taxon>
        <taxon>Ecdysozoa</taxon>
        <taxon>Arthropoda</taxon>
        <taxon>Crustacea</taxon>
        <taxon>Multicrustacea</taxon>
        <taxon>Malacostraca</taxon>
        <taxon>Eumalacostraca</taxon>
        <taxon>Eucarida</taxon>
        <taxon>Decapoda</taxon>
        <taxon>Pleocyemata</taxon>
        <taxon>Astacidea</taxon>
        <taxon>Parastacoidea</taxon>
        <taxon>Parastacidae</taxon>
        <taxon>Cherax</taxon>
    </lineage>
</organism>
<proteinExistence type="predicted"/>
<dbReference type="Proteomes" id="UP001445076">
    <property type="component" value="Unassembled WGS sequence"/>
</dbReference>
<keyword evidence="1" id="KW-0472">Membrane</keyword>
<gene>
    <name evidence="2" type="ORF">OTU49_008488</name>
</gene>
<reference evidence="2 3" key="1">
    <citation type="journal article" date="2024" name="BMC Genomics">
        <title>Genome assembly of redclaw crayfish (Cherax quadricarinatus) provides insights into its immune adaptation and hypoxia tolerance.</title>
        <authorList>
            <person name="Liu Z."/>
            <person name="Zheng J."/>
            <person name="Li H."/>
            <person name="Fang K."/>
            <person name="Wang S."/>
            <person name="He J."/>
            <person name="Zhou D."/>
            <person name="Weng S."/>
            <person name="Chi M."/>
            <person name="Gu Z."/>
            <person name="He J."/>
            <person name="Li F."/>
            <person name="Wang M."/>
        </authorList>
    </citation>
    <scope>NUCLEOTIDE SEQUENCE [LARGE SCALE GENOMIC DNA]</scope>
    <source>
        <strain evidence="2">ZL_2023a</strain>
    </source>
</reference>